<keyword evidence="3" id="KW-1185">Reference proteome</keyword>
<evidence type="ECO:0000313" key="2">
    <source>
        <dbReference type="EMBL" id="GGZ59027.1"/>
    </source>
</evidence>
<comment type="caution">
    <text evidence="2">The sequence shown here is derived from an EMBL/GenBank/DDBJ whole genome shotgun (WGS) entry which is preliminary data.</text>
</comment>
<name>A0ABQ3BVN7_9GAMM</name>
<feature type="domain" description="Serine aminopeptidase S33" evidence="1">
    <location>
        <begin position="30"/>
        <end position="154"/>
    </location>
</feature>
<dbReference type="InterPro" id="IPR029058">
    <property type="entry name" value="AB_hydrolase_fold"/>
</dbReference>
<dbReference type="InterPro" id="IPR017208">
    <property type="entry name" value="UCP037442_abhydr"/>
</dbReference>
<gene>
    <name evidence="2" type="ORF">GCM10008101_10940</name>
</gene>
<dbReference type="RefSeq" id="WP_229790674.1">
    <property type="nucleotide sequence ID" value="NZ_BMXY01000001.1"/>
</dbReference>
<dbReference type="Gene3D" id="3.40.50.1820">
    <property type="entry name" value="alpha/beta hydrolase"/>
    <property type="match status" value="1"/>
</dbReference>
<protein>
    <recommendedName>
        <fullName evidence="1">Serine aminopeptidase S33 domain-containing protein</fullName>
    </recommendedName>
</protein>
<dbReference type="InterPro" id="IPR022742">
    <property type="entry name" value="Hydrolase_4"/>
</dbReference>
<dbReference type="EMBL" id="BMXY01000001">
    <property type="protein sequence ID" value="GGZ59027.1"/>
    <property type="molecule type" value="Genomic_DNA"/>
</dbReference>
<dbReference type="PIRSF" id="PIRSF037442">
    <property type="entry name" value="UCP037442_abhydr"/>
    <property type="match status" value="1"/>
</dbReference>
<evidence type="ECO:0000259" key="1">
    <source>
        <dbReference type="Pfam" id="PF12146"/>
    </source>
</evidence>
<reference evidence="3" key="1">
    <citation type="journal article" date="2019" name="Int. J. Syst. Evol. Microbiol.">
        <title>The Global Catalogue of Microorganisms (GCM) 10K type strain sequencing project: providing services to taxonomists for standard genome sequencing and annotation.</title>
        <authorList>
            <consortium name="The Broad Institute Genomics Platform"/>
            <consortium name="The Broad Institute Genome Sequencing Center for Infectious Disease"/>
            <person name="Wu L."/>
            <person name="Ma J."/>
        </authorList>
    </citation>
    <scope>NUCLEOTIDE SEQUENCE [LARGE SCALE GENOMIC DNA]</scope>
    <source>
        <strain evidence="3">KCTC 22558</strain>
    </source>
</reference>
<evidence type="ECO:0000313" key="3">
    <source>
        <dbReference type="Proteomes" id="UP000643403"/>
    </source>
</evidence>
<dbReference type="SUPFAM" id="SSF53474">
    <property type="entry name" value="alpha/beta-Hydrolases"/>
    <property type="match status" value="1"/>
</dbReference>
<dbReference type="Pfam" id="PF12146">
    <property type="entry name" value="Hydrolase_4"/>
    <property type="match status" value="1"/>
</dbReference>
<accession>A0ABQ3BVN7</accession>
<sequence>MSADVRWLPLEAADGHRWEVPVARGERVDRCLVWVPALGVAARNYEPLARELASRGIAVVVHEWRGLGSSSLRASRRTDWGYLELLRDDLPATVEAARNAFGRVDVLGGHSLGGQLACCLQALAAPASALWLVASGAPYWRAFPSPMRHWLRPTYRLLDALARLFGALPGRRIGFGGNEACGVIRDWSRTGLTGRYAARGIGDIDAPLRRVTVPLHGVLLAHDWLAPRSSLDYLVSKMSPARTRVDLLDAAALGTADDHFAWMKSPAAVVDALLHD</sequence>
<dbReference type="Proteomes" id="UP000643403">
    <property type="component" value="Unassembled WGS sequence"/>
</dbReference>
<organism evidence="2 3">
    <name type="scientific">Cognatilysobacter xinjiangensis</name>
    <dbReference type="NCBI Taxonomy" id="546892"/>
    <lineage>
        <taxon>Bacteria</taxon>
        <taxon>Pseudomonadati</taxon>
        <taxon>Pseudomonadota</taxon>
        <taxon>Gammaproteobacteria</taxon>
        <taxon>Lysobacterales</taxon>
        <taxon>Lysobacteraceae</taxon>
        <taxon>Cognatilysobacter</taxon>
    </lineage>
</organism>
<proteinExistence type="predicted"/>